<keyword evidence="3" id="KW-1185">Reference proteome</keyword>
<evidence type="ECO:0000313" key="3">
    <source>
        <dbReference type="Proteomes" id="UP000295777"/>
    </source>
</evidence>
<name>A0A4R1GAA2_9BACT</name>
<reference evidence="2 3" key="1">
    <citation type="submission" date="2019-03" db="EMBL/GenBank/DDBJ databases">
        <title>Genomic Encyclopedia of Archaeal and Bacterial Type Strains, Phase II (KMG-II): from individual species to whole genera.</title>
        <authorList>
            <person name="Goeker M."/>
        </authorList>
    </citation>
    <scope>NUCLEOTIDE SEQUENCE [LARGE SCALE GENOMIC DNA]</scope>
    <source>
        <strain evidence="2 3">DSM 24425</strain>
    </source>
</reference>
<keyword evidence="1" id="KW-1133">Transmembrane helix</keyword>
<dbReference type="Proteomes" id="UP000295777">
    <property type="component" value="Unassembled WGS sequence"/>
</dbReference>
<gene>
    <name evidence="2" type="ORF">CLV27_1071</name>
</gene>
<proteinExistence type="predicted"/>
<protein>
    <submittedName>
        <fullName evidence="2">General secretion pathway protein M</fullName>
    </submittedName>
</protein>
<dbReference type="InterPro" id="IPR007690">
    <property type="entry name" value="T2SS_GspM"/>
</dbReference>
<evidence type="ECO:0000313" key="2">
    <source>
        <dbReference type="EMBL" id="TCK04638.1"/>
    </source>
</evidence>
<dbReference type="EMBL" id="SMFV01000003">
    <property type="protein sequence ID" value="TCK04638.1"/>
    <property type="molecule type" value="Genomic_DNA"/>
</dbReference>
<comment type="caution">
    <text evidence="2">The sequence shown here is derived from an EMBL/GenBank/DDBJ whole genome shotgun (WGS) entry which is preliminary data.</text>
</comment>
<accession>A0A4R1GAA2</accession>
<dbReference type="Pfam" id="PF04612">
    <property type="entry name" value="T2SSM"/>
    <property type="match status" value="1"/>
</dbReference>
<organism evidence="2 3">
    <name type="scientific">Phorcysia thermohydrogeniphila</name>
    <dbReference type="NCBI Taxonomy" id="936138"/>
    <lineage>
        <taxon>Bacteria</taxon>
        <taxon>Pseudomonadati</taxon>
        <taxon>Aquificota</taxon>
        <taxon>Aquificia</taxon>
        <taxon>Desulfurobacteriales</taxon>
        <taxon>Desulfurobacteriaceae</taxon>
        <taxon>Phorcysia</taxon>
    </lineage>
</organism>
<dbReference type="AlphaFoldDB" id="A0A4R1GAA2"/>
<keyword evidence="1" id="KW-0812">Transmembrane</keyword>
<sequence>MKETFVDYLSGLNERDRLIVLIGTPVAIFLAFVTFVFSPISSLEREYLKRSQKLKERVEKLRPKALEFVSLKSEVEPALRRVRRGKNLNVADYVKKRAQTYSIEVKNVKVSVGRVQEGIEVKTVTVSFSEVSLNKLGRFIRSLESSPYYFKSTSLEISDMDENGLVSGKVTFNFMRSEEG</sequence>
<dbReference type="GO" id="GO:0015627">
    <property type="term" value="C:type II protein secretion system complex"/>
    <property type="evidence" value="ECO:0007669"/>
    <property type="project" value="InterPro"/>
</dbReference>
<feature type="transmembrane region" description="Helical" evidence="1">
    <location>
        <begin position="18"/>
        <end position="40"/>
    </location>
</feature>
<evidence type="ECO:0000256" key="1">
    <source>
        <dbReference type="SAM" id="Phobius"/>
    </source>
</evidence>
<keyword evidence="1" id="KW-0472">Membrane</keyword>
<dbReference type="GO" id="GO:0015628">
    <property type="term" value="P:protein secretion by the type II secretion system"/>
    <property type="evidence" value="ECO:0007669"/>
    <property type="project" value="InterPro"/>
</dbReference>